<keyword evidence="4" id="KW-1133">Transmembrane helix</keyword>
<reference key="1">
    <citation type="journal article" date="2007" name="Nature">
        <title>The medaka draft genome and insights into vertebrate genome evolution.</title>
        <authorList>
            <person name="Kasahara M."/>
            <person name="Naruse K."/>
            <person name="Sasaki S."/>
            <person name="Nakatani Y."/>
            <person name="Qu W."/>
            <person name="Ahsan B."/>
            <person name="Yamada T."/>
            <person name="Nagayasu Y."/>
            <person name="Doi K."/>
            <person name="Kasai Y."/>
            <person name="Jindo T."/>
            <person name="Kobayashi D."/>
            <person name="Shimada A."/>
            <person name="Toyoda A."/>
            <person name="Kuroki Y."/>
            <person name="Fujiyama A."/>
            <person name="Sasaki T."/>
            <person name="Shimizu A."/>
            <person name="Asakawa S."/>
            <person name="Shimizu N."/>
            <person name="Hashimoto S."/>
            <person name="Yang J."/>
            <person name="Lee Y."/>
            <person name="Matsushima K."/>
            <person name="Sugano S."/>
            <person name="Sakaizumi M."/>
            <person name="Narita T."/>
            <person name="Ohishi K."/>
            <person name="Haga S."/>
            <person name="Ohta F."/>
            <person name="Nomoto H."/>
            <person name="Nogata K."/>
            <person name="Morishita T."/>
            <person name="Endo T."/>
            <person name="Shin-I T."/>
            <person name="Takeda H."/>
            <person name="Morishita S."/>
            <person name="Kohara Y."/>
        </authorList>
    </citation>
    <scope>NUCLEOTIDE SEQUENCE [LARGE SCALE GENOMIC DNA]</scope>
    <source>
        <strain>Hd-rR</strain>
    </source>
</reference>
<evidence type="ECO:0000256" key="4">
    <source>
        <dbReference type="SAM" id="Phobius"/>
    </source>
</evidence>
<dbReference type="Proteomes" id="UP000265200">
    <property type="component" value="Chromosome 22"/>
</dbReference>
<dbReference type="PROSITE" id="PS50041">
    <property type="entry name" value="C_TYPE_LECTIN_2"/>
    <property type="match status" value="1"/>
</dbReference>
<dbReference type="InterPro" id="IPR016186">
    <property type="entry name" value="C-type_lectin-like/link_sf"/>
</dbReference>
<feature type="coiled-coil region" evidence="3">
    <location>
        <begin position="124"/>
        <end position="186"/>
    </location>
</feature>
<dbReference type="Gene3D" id="3.10.100.10">
    <property type="entry name" value="Mannose-Binding Protein A, subunit A"/>
    <property type="match status" value="1"/>
</dbReference>
<reference evidence="6 7" key="2">
    <citation type="submission" date="2017-04" db="EMBL/GenBank/DDBJ databases">
        <title>CpG methylation of centromeres and impact of large insertions on vertebrate speciation.</title>
        <authorList>
            <person name="Ichikawa K."/>
            <person name="Yoshimura J."/>
            <person name="Morishita S."/>
        </authorList>
    </citation>
    <scope>NUCLEOTIDE SEQUENCE</scope>
    <source>
        <strain evidence="6 7">HSOK</strain>
    </source>
</reference>
<evidence type="ECO:0000256" key="1">
    <source>
        <dbReference type="ARBA" id="ARBA00022734"/>
    </source>
</evidence>
<dbReference type="InterPro" id="IPR018378">
    <property type="entry name" value="C-type_lectin_CS"/>
</dbReference>
<feature type="transmembrane region" description="Helical" evidence="4">
    <location>
        <begin position="85"/>
        <end position="109"/>
    </location>
</feature>
<dbReference type="AlphaFoldDB" id="A0A3P9IZA0"/>
<dbReference type="Ensembl" id="ENSORLT00015005878.1">
    <property type="protein sequence ID" value="ENSORLP00015025241.1"/>
    <property type="gene ID" value="ENSORLG00015006254.1"/>
</dbReference>
<keyword evidence="4" id="KW-0472">Membrane</keyword>
<dbReference type="InterPro" id="IPR050111">
    <property type="entry name" value="C-type_lectin/snaclec_domain"/>
</dbReference>
<sequence>MFCTRANKQGSNVPANSFFWAVSLHTSIFPQPKMEPRENAFSTYNKLVSQEEIIEEEPPLYLSQEKQQVSLTTVRSDSSSNPYKLLVLGLAVLAVILLAVDIGLGIYYYKLSEGKIGRDISIEFAKLQASYNDAIQSRDAAEEQLEKEIKDQRLTKWELDHLVRRSKDYERQTEKLQLEIAALRSHLPMIREGCRHCLPGWTFMNSLCYHFPFSDSYSSKTWLDARAFCKRIGGDLAVIDSREKHLAIMNLINNYQDPSRPIQQSGFWIALRDGDEEGMWRWVGGTRLSEGYWNDGEPNNLNNEDCAAVYPRNNPFKAWNDVSCTYHLKWICEMLPNFQF</sequence>
<evidence type="ECO:0000313" key="7">
    <source>
        <dbReference type="Proteomes" id="UP000265200"/>
    </source>
</evidence>
<dbReference type="InterPro" id="IPR033989">
    <property type="entry name" value="CD209-like_CTLD"/>
</dbReference>
<evidence type="ECO:0000256" key="3">
    <source>
        <dbReference type="SAM" id="Coils"/>
    </source>
</evidence>
<accession>A0A3P9IZA0</accession>
<protein>
    <recommendedName>
        <fullName evidence="5">C-type lectin domain-containing protein</fullName>
    </recommendedName>
</protein>
<feature type="domain" description="C-type lectin" evidence="5">
    <location>
        <begin position="204"/>
        <end position="333"/>
    </location>
</feature>
<proteinExistence type="predicted"/>
<evidence type="ECO:0000313" key="6">
    <source>
        <dbReference type="Ensembl" id="ENSORLP00015025241.1"/>
    </source>
</evidence>
<evidence type="ECO:0000259" key="5">
    <source>
        <dbReference type="PROSITE" id="PS50041"/>
    </source>
</evidence>
<dbReference type="CDD" id="cd03590">
    <property type="entry name" value="CLECT_DC-SIGN_like"/>
    <property type="match status" value="1"/>
</dbReference>
<keyword evidence="3" id="KW-0175">Coiled coil</keyword>
<dbReference type="SMART" id="SM00034">
    <property type="entry name" value="CLECT"/>
    <property type="match status" value="1"/>
</dbReference>
<keyword evidence="4" id="KW-0812">Transmembrane</keyword>
<dbReference type="Pfam" id="PF00059">
    <property type="entry name" value="Lectin_C"/>
    <property type="match status" value="1"/>
</dbReference>
<keyword evidence="1" id="KW-0430">Lectin</keyword>
<keyword evidence="2" id="KW-1015">Disulfide bond</keyword>
<reference evidence="6" key="4">
    <citation type="submission" date="2025-09" db="UniProtKB">
        <authorList>
            <consortium name="Ensembl"/>
        </authorList>
    </citation>
    <scope>IDENTIFICATION</scope>
    <source>
        <strain evidence="6">HSOK</strain>
    </source>
</reference>
<dbReference type="InterPro" id="IPR001304">
    <property type="entry name" value="C-type_lectin-like"/>
</dbReference>
<organism evidence="6 7">
    <name type="scientific">Oryzias latipes</name>
    <name type="common">Japanese rice fish</name>
    <name type="synonym">Japanese killifish</name>
    <dbReference type="NCBI Taxonomy" id="8090"/>
    <lineage>
        <taxon>Eukaryota</taxon>
        <taxon>Metazoa</taxon>
        <taxon>Chordata</taxon>
        <taxon>Craniata</taxon>
        <taxon>Vertebrata</taxon>
        <taxon>Euteleostomi</taxon>
        <taxon>Actinopterygii</taxon>
        <taxon>Neopterygii</taxon>
        <taxon>Teleostei</taxon>
        <taxon>Neoteleostei</taxon>
        <taxon>Acanthomorphata</taxon>
        <taxon>Ovalentaria</taxon>
        <taxon>Atherinomorphae</taxon>
        <taxon>Beloniformes</taxon>
        <taxon>Adrianichthyidae</taxon>
        <taxon>Oryziinae</taxon>
        <taxon>Oryzias</taxon>
    </lineage>
</organism>
<dbReference type="PROSITE" id="PS00615">
    <property type="entry name" value="C_TYPE_LECTIN_1"/>
    <property type="match status" value="1"/>
</dbReference>
<dbReference type="SUPFAM" id="SSF56436">
    <property type="entry name" value="C-type lectin-like"/>
    <property type="match status" value="1"/>
</dbReference>
<evidence type="ECO:0000256" key="2">
    <source>
        <dbReference type="ARBA" id="ARBA00023157"/>
    </source>
</evidence>
<name>A0A3P9IZA0_ORYLA</name>
<dbReference type="GO" id="GO:0030246">
    <property type="term" value="F:carbohydrate binding"/>
    <property type="evidence" value="ECO:0007669"/>
    <property type="project" value="UniProtKB-KW"/>
</dbReference>
<reference evidence="6" key="3">
    <citation type="submission" date="2025-08" db="UniProtKB">
        <authorList>
            <consortium name="Ensembl"/>
        </authorList>
    </citation>
    <scope>IDENTIFICATION</scope>
    <source>
        <strain evidence="6">HSOK</strain>
    </source>
</reference>
<dbReference type="PANTHER" id="PTHR22803">
    <property type="entry name" value="MANNOSE, PHOSPHOLIPASE, LECTIN RECEPTOR RELATED"/>
    <property type="match status" value="1"/>
</dbReference>
<dbReference type="InterPro" id="IPR016187">
    <property type="entry name" value="CTDL_fold"/>
</dbReference>